<reference evidence="2 3" key="1">
    <citation type="submission" date="2015-12" db="EMBL/GenBank/DDBJ databases">
        <title>Dictyostelia acquired genes for synthesis and detection of signals that induce cell-type specialization by lateral gene transfer from prokaryotes.</title>
        <authorList>
            <person name="Gloeckner G."/>
            <person name="Schaap P."/>
        </authorList>
    </citation>
    <scope>NUCLEOTIDE SEQUENCE [LARGE SCALE GENOMIC DNA]</scope>
    <source>
        <strain evidence="2 3">TK</strain>
    </source>
</reference>
<feature type="compositionally biased region" description="Low complexity" evidence="1">
    <location>
        <begin position="391"/>
        <end position="417"/>
    </location>
</feature>
<feature type="compositionally biased region" description="Polar residues" evidence="1">
    <location>
        <begin position="293"/>
        <end position="303"/>
    </location>
</feature>
<dbReference type="InParanoid" id="A0A152A9L8"/>
<dbReference type="FunCoup" id="A0A152A9L8">
    <property type="interactions" value="425"/>
</dbReference>
<name>A0A152A9L8_TIELA</name>
<feature type="region of interest" description="Disordered" evidence="1">
    <location>
        <begin position="379"/>
        <end position="482"/>
    </location>
</feature>
<dbReference type="STRING" id="361077.A0A152A9L8"/>
<evidence type="ECO:0000313" key="2">
    <source>
        <dbReference type="EMBL" id="KYR02821.1"/>
    </source>
</evidence>
<accession>A0A152A9L8</accession>
<feature type="compositionally biased region" description="Low complexity" evidence="1">
    <location>
        <begin position="463"/>
        <end position="473"/>
    </location>
</feature>
<evidence type="ECO:0000313" key="3">
    <source>
        <dbReference type="Proteomes" id="UP000076078"/>
    </source>
</evidence>
<dbReference type="EMBL" id="LODT01000001">
    <property type="protein sequence ID" value="KYR02821.1"/>
    <property type="molecule type" value="Genomic_DNA"/>
</dbReference>
<feature type="compositionally biased region" description="Low complexity" evidence="1">
    <location>
        <begin position="315"/>
        <end position="326"/>
    </location>
</feature>
<dbReference type="Proteomes" id="UP000076078">
    <property type="component" value="Unassembled WGS sequence"/>
</dbReference>
<dbReference type="Gene3D" id="6.10.250.1080">
    <property type="match status" value="1"/>
</dbReference>
<proteinExistence type="predicted"/>
<feature type="compositionally biased region" description="Polar residues" evidence="1">
    <location>
        <begin position="436"/>
        <end position="453"/>
    </location>
</feature>
<dbReference type="OrthoDB" id="21598at2759"/>
<gene>
    <name evidence="2" type="ORF">DLAC_00286</name>
</gene>
<comment type="caution">
    <text evidence="2">The sequence shown here is derived from an EMBL/GenBank/DDBJ whole genome shotgun (WGS) entry which is preliminary data.</text>
</comment>
<keyword evidence="3" id="KW-1185">Reference proteome</keyword>
<dbReference type="OMA" id="YCANRYF"/>
<organism evidence="2 3">
    <name type="scientific">Tieghemostelium lacteum</name>
    <name type="common">Slime mold</name>
    <name type="synonym">Dictyostelium lacteum</name>
    <dbReference type="NCBI Taxonomy" id="361077"/>
    <lineage>
        <taxon>Eukaryota</taxon>
        <taxon>Amoebozoa</taxon>
        <taxon>Evosea</taxon>
        <taxon>Eumycetozoa</taxon>
        <taxon>Dictyostelia</taxon>
        <taxon>Dictyosteliales</taxon>
        <taxon>Raperosteliaceae</taxon>
        <taxon>Tieghemostelium</taxon>
    </lineage>
</organism>
<evidence type="ECO:0000256" key="1">
    <source>
        <dbReference type="SAM" id="MobiDB-lite"/>
    </source>
</evidence>
<dbReference type="AlphaFoldDB" id="A0A152A9L8"/>
<feature type="region of interest" description="Disordered" evidence="1">
    <location>
        <begin position="283"/>
        <end position="331"/>
    </location>
</feature>
<protein>
    <submittedName>
        <fullName evidence="2">Uncharacterized protein</fullName>
    </submittedName>
</protein>
<sequence length="579" mass="66205">MSASIKQLEDIIYSVNQINKSLLDDLLTLKEDKKLTNSQLNSALTQKEKAEQKYQKVKNEIEELKKKSEDFEAKCTELETENDSVKRDIRNCRKELGDQQQTIKDLTERNQVLCDEISELKEKLSQSTMTLSSLTENKGQIELVQKELISTKERLRLLESEKQKFDKVKSEIDKKRLEAEQYSVGLQKRANELEEMLQSNENLEKDLKSQHLKEMERLQSQISSMTTEKQSLETELQDYKTMLKNEQTNREQVEEEAQLVKENQKKSTEHYELHVKNLNDQIQQLQKSKDETSTISPTINISVSKDIEESPNSENNTGNNTPDTNTQKLKKQNEELSVIKSALESKIDELLKQAESEKKLRLKLEDQFINLQQQLNSVHASNGNTVPPSPSKKSFTSFFSRNSSQQSSSRNSNNTSPRKNDQDDTPTTDQNDSEQSHSVDGNSTPPFTNSGTTGVEDEVVLHSPTSSSTPEESNSVGDGLTDEQRKNRLFQIYQTMLVDCNTLLYAKQDQLADLEKEGGFMKMFHIAAIKSSIVKIEPIQEALKRYLKNIDAKPGVTPMEENDERNKIKILQTDLEAEK</sequence>